<name>A0A4R1HUH4_PSEEN</name>
<gene>
    <name evidence="3" type="ORF">EV378_5067</name>
</gene>
<dbReference type="Proteomes" id="UP000295560">
    <property type="component" value="Unassembled WGS sequence"/>
</dbReference>
<dbReference type="OrthoDB" id="1121111at2"/>
<evidence type="ECO:0000256" key="1">
    <source>
        <dbReference type="PROSITE-ProRule" id="PRU00510"/>
    </source>
</evidence>
<dbReference type="EMBL" id="SMFZ01000002">
    <property type="protein sequence ID" value="TCK21092.1"/>
    <property type="molecule type" value="Genomic_DNA"/>
</dbReference>
<keyword evidence="4" id="KW-1185">Reference proteome</keyword>
<feature type="region of interest" description="Disordered" evidence="2">
    <location>
        <begin position="61"/>
        <end position="95"/>
    </location>
</feature>
<dbReference type="AlphaFoldDB" id="A0A4R1HUH4"/>
<dbReference type="RefSeq" id="WP_132429886.1">
    <property type="nucleotide sequence ID" value="NZ_SMFZ01000002.1"/>
</dbReference>
<evidence type="ECO:0000313" key="3">
    <source>
        <dbReference type="EMBL" id="TCK21092.1"/>
    </source>
</evidence>
<dbReference type="Gene3D" id="1.20.120.910">
    <property type="entry name" value="DksA, coiled-coil domain"/>
    <property type="match status" value="1"/>
</dbReference>
<proteinExistence type="predicted"/>
<sequence length="95" mass="10358">MTAASGDADDPREFTRHRDDVIAALGRLAEGTFARCDICGVQISDRRLRLAPAADRCEQHLLDRAPQTPAEPDTHADPTDQPDGAARHDEDGDRP</sequence>
<comment type="caution">
    <text evidence="3">The sequence shown here is derived from an EMBL/GenBank/DDBJ whole genome shotgun (WGS) entry which is preliminary data.</text>
</comment>
<feature type="compositionally biased region" description="Basic and acidic residues" evidence="2">
    <location>
        <begin position="85"/>
        <end position="95"/>
    </location>
</feature>
<reference evidence="3 4" key="1">
    <citation type="submission" date="2019-03" db="EMBL/GenBank/DDBJ databases">
        <title>Sequencing the genomes of 1000 actinobacteria strains.</title>
        <authorList>
            <person name="Klenk H.-P."/>
        </authorList>
    </citation>
    <scope>NUCLEOTIDE SEQUENCE [LARGE SCALE GENOMIC DNA]</scope>
    <source>
        <strain evidence="3 4">DSM 44969</strain>
    </source>
</reference>
<organism evidence="3 4">
    <name type="scientific">Pseudonocardia endophytica</name>
    <dbReference type="NCBI Taxonomy" id="401976"/>
    <lineage>
        <taxon>Bacteria</taxon>
        <taxon>Bacillati</taxon>
        <taxon>Actinomycetota</taxon>
        <taxon>Actinomycetes</taxon>
        <taxon>Pseudonocardiales</taxon>
        <taxon>Pseudonocardiaceae</taxon>
        <taxon>Pseudonocardia</taxon>
    </lineage>
</organism>
<evidence type="ECO:0000256" key="2">
    <source>
        <dbReference type="SAM" id="MobiDB-lite"/>
    </source>
</evidence>
<dbReference type="PROSITE" id="PS51128">
    <property type="entry name" value="ZF_DKSA_2"/>
    <property type="match status" value="1"/>
</dbReference>
<comment type="caution">
    <text evidence="1">Lacks conserved residue(s) required for the propagation of feature annotation.</text>
</comment>
<evidence type="ECO:0000313" key="4">
    <source>
        <dbReference type="Proteomes" id="UP000295560"/>
    </source>
</evidence>
<accession>A0A4R1HUH4</accession>
<protein>
    <submittedName>
        <fullName evidence="3">Uncharacterized protein</fullName>
    </submittedName>
</protein>